<evidence type="ECO:0000313" key="12">
    <source>
        <dbReference type="Proteomes" id="UP000477911"/>
    </source>
</evidence>
<sequence length="306" mass="31655">MSFATLPSSSEAAIDLPPRPRSGLAGLRRELAGNPLGLFAAVVVALAVLVALIGPWIAPYDPTIPDFMAPLSPPSAAHWLGTDQTGFDILSKILAAPRYDLGIALSGTLIALLIGAPLGMMAGYNQGRRTVLGAAGETVMRLADIVQSFPVFVLALGLVAMRGPSVVNVVIAVAFVSTPQYLRLFRSETLGLRSRAFIDAARTAGLSNLQIARAHVAPNVMGVASVQISVSIGFAVLLTAGLSFLGAGVQPPTPELGAMVADGASNIVTGAWWPSVFPGLAICLIVMSFSLVGDIVAALLDPRRRA</sequence>
<feature type="domain" description="ABC transmembrane type-1" evidence="10">
    <location>
        <begin position="97"/>
        <end position="293"/>
    </location>
</feature>
<evidence type="ECO:0000256" key="3">
    <source>
        <dbReference type="ARBA" id="ARBA00022475"/>
    </source>
</evidence>
<keyword evidence="12" id="KW-1185">Reference proteome</keyword>
<feature type="transmembrane region" description="Helical" evidence="9">
    <location>
        <begin position="228"/>
        <end position="249"/>
    </location>
</feature>
<dbReference type="PANTHER" id="PTHR43386">
    <property type="entry name" value="OLIGOPEPTIDE TRANSPORT SYSTEM PERMEASE PROTEIN APPC"/>
    <property type="match status" value="1"/>
</dbReference>
<dbReference type="InterPro" id="IPR000515">
    <property type="entry name" value="MetI-like"/>
</dbReference>
<dbReference type="GO" id="GO:0015031">
    <property type="term" value="P:protein transport"/>
    <property type="evidence" value="ECO:0007669"/>
    <property type="project" value="UniProtKB-KW"/>
</dbReference>
<dbReference type="InterPro" id="IPR050366">
    <property type="entry name" value="BP-dependent_transpt_permease"/>
</dbReference>
<evidence type="ECO:0000256" key="7">
    <source>
        <dbReference type="ARBA" id="ARBA00022989"/>
    </source>
</evidence>
<evidence type="ECO:0000259" key="10">
    <source>
        <dbReference type="PROSITE" id="PS50928"/>
    </source>
</evidence>
<proteinExistence type="inferred from homology"/>
<gene>
    <name evidence="11" type="ORF">GR170_07815</name>
</gene>
<evidence type="ECO:0000256" key="2">
    <source>
        <dbReference type="ARBA" id="ARBA00022448"/>
    </source>
</evidence>
<keyword evidence="3" id="KW-1003">Cell membrane</keyword>
<dbReference type="Gene3D" id="1.10.3720.10">
    <property type="entry name" value="MetI-like"/>
    <property type="match status" value="1"/>
</dbReference>
<evidence type="ECO:0000256" key="8">
    <source>
        <dbReference type="ARBA" id="ARBA00023136"/>
    </source>
</evidence>
<evidence type="ECO:0000256" key="1">
    <source>
        <dbReference type="ARBA" id="ARBA00004651"/>
    </source>
</evidence>
<dbReference type="PROSITE" id="PS50928">
    <property type="entry name" value="ABC_TM1"/>
    <property type="match status" value="1"/>
</dbReference>
<keyword evidence="2 9" id="KW-0813">Transport</keyword>
<evidence type="ECO:0000256" key="9">
    <source>
        <dbReference type="RuleBase" id="RU363032"/>
    </source>
</evidence>
<dbReference type="RefSeq" id="WP_160893367.1">
    <property type="nucleotide sequence ID" value="NZ_WUMU01000006.1"/>
</dbReference>
<evidence type="ECO:0000256" key="6">
    <source>
        <dbReference type="ARBA" id="ARBA00022927"/>
    </source>
</evidence>
<keyword evidence="6" id="KW-0653">Protein transport</keyword>
<feature type="transmembrane region" description="Helical" evidence="9">
    <location>
        <begin position="36"/>
        <end position="58"/>
    </location>
</feature>
<dbReference type="CDD" id="cd06261">
    <property type="entry name" value="TM_PBP2"/>
    <property type="match status" value="1"/>
</dbReference>
<comment type="similarity">
    <text evidence="9">Belongs to the binding-protein-dependent transport system permease family.</text>
</comment>
<dbReference type="InterPro" id="IPR035906">
    <property type="entry name" value="MetI-like_sf"/>
</dbReference>
<dbReference type="AlphaFoldDB" id="A0A6L7G100"/>
<feature type="transmembrane region" description="Helical" evidence="9">
    <location>
        <begin position="276"/>
        <end position="300"/>
    </location>
</feature>
<dbReference type="Proteomes" id="UP000477911">
    <property type="component" value="Unassembled WGS sequence"/>
</dbReference>
<keyword evidence="7 9" id="KW-1133">Transmembrane helix</keyword>
<dbReference type="GO" id="GO:0055085">
    <property type="term" value="P:transmembrane transport"/>
    <property type="evidence" value="ECO:0007669"/>
    <property type="project" value="InterPro"/>
</dbReference>
<dbReference type="GO" id="GO:0005886">
    <property type="term" value="C:plasma membrane"/>
    <property type="evidence" value="ECO:0007669"/>
    <property type="project" value="UniProtKB-SubCell"/>
</dbReference>
<organism evidence="11 12">
    <name type="scientific">Pseudooceanicola albus</name>
    <dbReference type="NCBI Taxonomy" id="2692189"/>
    <lineage>
        <taxon>Bacteria</taxon>
        <taxon>Pseudomonadati</taxon>
        <taxon>Pseudomonadota</taxon>
        <taxon>Alphaproteobacteria</taxon>
        <taxon>Rhodobacterales</taxon>
        <taxon>Paracoccaceae</taxon>
        <taxon>Pseudooceanicola</taxon>
    </lineage>
</organism>
<dbReference type="Pfam" id="PF00528">
    <property type="entry name" value="BPD_transp_1"/>
    <property type="match status" value="1"/>
</dbReference>
<keyword evidence="5" id="KW-0571">Peptide transport</keyword>
<dbReference type="InterPro" id="IPR025966">
    <property type="entry name" value="OppC_N"/>
</dbReference>
<dbReference type="GO" id="GO:0015833">
    <property type="term" value="P:peptide transport"/>
    <property type="evidence" value="ECO:0007669"/>
    <property type="project" value="UniProtKB-KW"/>
</dbReference>
<evidence type="ECO:0000256" key="5">
    <source>
        <dbReference type="ARBA" id="ARBA00022856"/>
    </source>
</evidence>
<evidence type="ECO:0000256" key="4">
    <source>
        <dbReference type="ARBA" id="ARBA00022692"/>
    </source>
</evidence>
<evidence type="ECO:0000313" key="11">
    <source>
        <dbReference type="EMBL" id="MXN17735.1"/>
    </source>
</evidence>
<dbReference type="EMBL" id="WUMU01000006">
    <property type="protein sequence ID" value="MXN17735.1"/>
    <property type="molecule type" value="Genomic_DNA"/>
</dbReference>
<comment type="subcellular location">
    <subcellularLocation>
        <location evidence="1 9">Cell membrane</location>
        <topology evidence="1 9">Multi-pass membrane protein</topology>
    </subcellularLocation>
</comment>
<feature type="transmembrane region" description="Helical" evidence="9">
    <location>
        <begin position="101"/>
        <end position="121"/>
    </location>
</feature>
<keyword evidence="8 9" id="KW-0472">Membrane</keyword>
<protein>
    <submittedName>
        <fullName evidence="11">ABC transporter permease subunit</fullName>
    </submittedName>
</protein>
<accession>A0A6L7G100</accession>
<dbReference type="PANTHER" id="PTHR43386:SF1">
    <property type="entry name" value="D,D-DIPEPTIDE TRANSPORT SYSTEM PERMEASE PROTEIN DDPC-RELATED"/>
    <property type="match status" value="1"/>
</dbReference>
<reference evidence="11 12" key="1">
    <citation type="submission" date="2019-12" db="EMBL/GenBank/DDBJ databases">
        <authorList>
            <person name="Li M."/>
        </authorList>
    </citation>
    <scope>NUCLEOTIDE SEQUENCE [LARGE SCALE GENOMIC DNA]</scope>
    <source>
        <strain evidence="11 12">GBMRC 2024</strain>
    </source>
</reference>
<name>A0A6L7G100_9RHOB</name>
<dbReference type="SUPFAM" id="SSF161098">
    <property type="entry name" value="MetI-like"/>
    <property type="match status" value="1"/>
</dbReference>
<keyword evidence="4 9" id="KW-0812">Transmembrane</keyword>
<dbReference type="Pfam" id="PF12911">
    <property type="entry name" value="OppC_N"/>
    <property type="match status" value="1"/>
</dbReference>
<comment type="caution">
    <text evidence="11">The sequence shown here is derived from an EMBL/GenBank/DDBJ whole genome shotgun (WGS) entry which is preliminary data.</text>
</comment>